<dbReference type="PANTHER" id="PTHR47272:SF1">
    <property type="entry name" value="PIGGYBAC TRANSPOSABLE ELEMENT-DERIVED PROTEIN 3-LIKE"/>
    <property type="match status" value="1"/>
</dbReference>
<dbReference type="PANTHER" id="PTHR47272">
    <property type="entry name" value="DDE_TNP_1_7 DOMAIN-CONTAINING PROTEIN"/>
    <property type="match status" value="1"/>
</dbReference>
<keyword evidence="1" id="KW-0472">Membrane</keyword>
<evidence type="ECO:0000313" key="3">
    <source>
        <dbReference type="Proteomes" id="UP001159363"/>
    </source>
</evidence>
<protein>
    <recommendedName>
        <fullName evidence="4">PiggyBac transposable element-derived protein domain-containing protein</fullName>
    </recommendedName>
</protein>
<dbReference type="EMBL" id="JARBHB010000013">
    <property type="protein sequence ID" value="KAJ8869570.1"/>
    <property type="molecule type" value="Genomic_DNA"/>
</dbReference>
<organism evidence="2 3">
    <name type="scientific">Dryococelus australis</name>
    <dbReference type="NCBI Taxonomy" id="614101"/>
    <lineage>
        <taxon>Eukaryota</taxon>
        <taxon>Metazoa</taxon>
        <taxon>Ecdysozoa</taxon>
        <taxon>Arthropoda</taxon>
        <taxon>Hexapoda</taxon>
        <taxon>Insecta</taxon>
        <taxon>Pterygota</taxon>
        <taxon>Neoptera</taxon>
        <taxon>Polyneoptera</taxon>
        <taxon>Phasmatodea</taxon>
        <taxon>Verophasmatodea</taxon>
        <taxon>Anareolatae</taxon>
        <taxon>Phasmatidae</taxon>
        <taxon>Eurycanthinae</taxon>
        <taxon>Dryococelus</taxon>
    </lineage>
</organism>
<evidence type="ECO:0000313" key="2">
    <source>
        <dbReference type="EMBL" id="KAJ8869570.1"/>
    </source>
</evidence>
<keyword evidence="1" id="KW-0812">Transmembrane</keyword>
<accession>A0ABQ9GAW9</accession>
<keyword evidence="1" id="KW-1133">Transmembrane helix</keyword>
<name>A0ABQ9GAW9_9NEOP</name>
<sequence>MEGVDLTVMPIAPYRTPLKTSRWYLAIFAPPLDICVNNACLLMRREHQVRKMKHKMSLEDFRIQLFESVILKKSVRGRPSKTTSIATIQRIKTPMKPRLSDEVRLDTVGHFPVFASRGRCKL</sequence>
<gene>
    <name evidence="2" type="ORF">PR048_028561</name>
</gene>
<reference evidence="2 3" key="1">
    <citation type="submission" date="2023-02" db="EMBL/GenBank/DDBJ databases">
        <title>LHISI_Scaffold_Assembly.</title>
        <authorList>
            <person name="Stuart O.P."/>
            <person name="Cleave R."/>
            <person name="Magrath M.J.L."/>
            <person name="Mikheyev A.S."/>
        </authorList>
    </citation>
    <scope>NUCLEOTIDE SEQUENCE [LARGE SCALE GENOMIC DNA]</scope>
    <source>
        <strain evidence="2">Daus_M_001</strain>
        <tissue evidence="2">Leg muscle</tissue>
    </source>
</reference>
<evidence type="ECO:0008006" key="4">
    <source>
        <dbReference type="Google" id="ProtNLM"/>
    </source>
</evidence>
<feature type="transmembrane region" description="Helical" evidence="1">
    <location>
        <begin position="23"/>
        <end position="43"/>
    </location>
</feature>
<comment type="caution">
    <text evidence="2">The sequence shown here is derived from an EMBL/GenBank/DDBJ whole genome shotgun (WGS) entry which is preliminary data.</text>
</comment>
<evidence type="ECO:0000256" key="1">
    <source>
        <dbReference type="SAM" id="Phobius"/>
    </source>
</evidence>
<keyword evidence="3" id="KW-1185">Reference proteome</keyword>
<proteinExistence type="predicted"/>
<dbReference type="Proteomes" id="UP001159363">
    <property type="component" value="Chromosome 12"/>
</dbReference>